<name>A0A0P7I3I8_9EURY</name>
<dbReference type="EMBL" id="LGUC01000001">
    <property type="protein sequence ID" value="KPN31533.1"/>
    <property type="molecule type" value="Genomic_DNA"/>
</dbReference>
<accession>A0A0P7I3I8</accession>
<dbReference type="AlphaFoldDB" id="A0A0P7I3I8"/>
<feature type="compositionally biased region" description="Acidic residues" evidence="1">
    <location>
        <begin position="86"/>
        <end position="95"/>
    </location>
</feature>
<protein>
    <submittedName>
        <fullName evidence="2">Uncharacterized protein</fullName>
    </submittedName>
</protein>
<feature type="compositionally biased region" description="Basic and acidic residues" evidence="1">
    <location>
        <begin position="96"/>
        <end position="105"/>
    </location>
</feature>
<dbReference type="Proteomes" id="UP000050535">
    <property type="component" value="Unassembled WGS sequence"/>
</dbReference>
<feature type="region of interest" description="Disordered" evidence="1">
    <location>
        <begin position="69"/>
        <end position="105"/>
    </location>
</feature>
<organism evidence="2 3">
    <name type="scientific">Halolamina pelagica</name>
    <dbReference type="NCBI Taxonomy" id="699431"/>
    <lineage>
        <taxon>Archaea</taxon>
        <taxon>Methanobacteriati</taxon>
        <taxon>Methanobacteriota</taxon>
        <taxon>Stenosarchaea group</taxon>
        <taxon>Halobacteria</taxon>
        <taxon>Halobacteriales</taxon>
        <taxon>Haloferacaceae</taxon>
    </lineage>
</organism>
<gene>
    <name evidence="2" type="ORF">SY89_02280</name>
</gene>
<proteinExistence type="predicted"/>
<keyword evidence="3" id="KW-1185">Reference proteome</keyword>
<evidence type="ECO:0000313" key="3">
    <source>
        <dbReference type="Proteomes" id="UP000050535"/>
    </source>
</evidence>
<reference evidence="3" key="1">
    <citation type="submission" date="2013-11" db="EMBL/GenBank/DDBJ databases">
        <authorList>
            <person name="Hoang H.T."/>
            <person name="Killian M.L."/>
            <person name="Madson D.M."/>
            <person name="Arruda P.H.E."/>
            <person name="Sun D."/>
            <person name="Schwartz K.J."/>
            <person name="Yoon K."/>
        </authorList>
    </citation>
    <scope>NUCLEOTIDE SEQUENCE [LARGE SCALE GENOMIC DNA]</scope>
    <source>
        <strain evidence="3">CDK2</strain>
    </source>
</reference>
<comment type="caution">
    <text evidence="2">The sequence shown here is derived from an EMBL/GenBank/DDBJ whole genome shotgun (WGS) entry which is preliminary data.</text>
</comment>
<evidence type="ECO:0000313" key="2">
    <source>
        <dbReference type="EMBL" id="KPN31533.1"/>
    </source>
</evidence>
<sequence>MVLLPFAVARAVARYLTYGAVEYRCYDGLLVVHSTLLGAGQARLRRQAVEGVTIERDFADRLFDTETLVLDAEGPDTTPEPGLPDPEAEPADGVDEDRPRNLAHVREPEVIVDTLGVAWVLERDG</sequence>
<evidence type="ECO:0000256" key="1">
    <source>
        <dbReference type="SAM" id="MobiDB-lite"/>
    </source>
</evidence>